<accession>A0A918PWT1</accession>
<comment type="caution">
    <text evidence="8">The sequence shown here is derived from an EMBL/GenBank/DDBJ whole genome shotgun (WGS) entry which is preliminary data.</text>
</comment>
<gene>
    <name evidence="8" type="ORF">GCM10010365_52270</name>
</gene>
<evidence type="ECO:0000313" key="9">
    <source>
        <dbReference type="Proteomes" id="UP000622166"/>
    </source>
</evidence>
<protein>
    <submittedName>
        <fullName evidence="8">Cytochrome P450</fullName>
    </submittedName>
</protein>
<evidence type="ECO:0000313" key="8">
    <source>
        <dbReference type="EMBL" id="GGZ25570.1"/>
    </source>
</evidence>
<keyword evidence="5 7" id="KW-0408">Iron</keyword>
<dbReference type="GO" id="GO:0020037">
    <property type="term" value="F:heme binding"/>
    <property type="evidence" value="ECO:0007669"/>
    <property type="project" value="InterPro"/>
</dbReference>
<dbReference type="SUPFAM" id="SSF48264">
    <property type="entry name" value="Cytochrome P450"/>
    <property type="match status" value="1"/>
</dbReference>
<dbReference type="Gene3D" id="1.10.630.10">
    <property type="entry name" value="Cytochrome P450"/>
    <property type="match status" value="1"/>
</dbReference>
<dbReference type="InterPro" id="IPR002397">
    <property type="entry name" value="Cyt_P450_B"/>
</dbReference>
<evidence type="ECO:0000256" key="7">
    <source>
        <dbReference type="RuleBase" id="RU000461"/>
    </source>
</evidence>
<dbReference type="FunFam" id="1.10.630.10:FF:000018">
    <property type="entry name" value="Cytochrome P450 monooxygenase"/>
    <property type="match status" value="1"/>
</dbReference>
<organism evidence="8 9">
    <name type="scientific">Streptomyces poonensis</name>
    <dbReference type="NCBI Taxonomy" id="68255"/>
    <lineage>
        <taxon>Bacteria</taxon>
        <taxon>Bacillati</taxon>
        <taxon>Actinomycetota</taxon>
        <taxon>Actinomycetes</taxon>
        <taxon>Kitasatosporales</taxon>
        <taxon>Streptomycetaceae</taxon>
        <taxon>Streptomyces</taxon>
    </lineage>
</organism>
<evidence type="ECO:0000256" key="4">
    <source>
        <dbReference type="ARBA" id="ARBA00023002"/>
    </source>
</evidence>
<dbReference type="RefSeq" id="WP_189863145.1">
    <property type="nucleotide sequence ID" value="NZ_BMVW01000012.1"/>
</dbReference>
<dbReference type="GO" id="GO:0008395">
    <property type="term" value="F:steroid hydroxylase activity"/>
    <property type="evidence" value="ECO:0007669"/>
    <property type="project" value="TreeGrafter"/>
</dbReference>
<evidence type="ECO:0000256" key="5">
    <source>
        <dbReference type="ARBA" id="ARBA00023004"/>
    </source>
</evidence>
<dbReference type="GO" id="GO:0036199">
    <property type="term" value="F:cholest-4-en-3-one 26-monooxygenase activity"/>
    <property type="evidence" value="ECO:0007669"/>
    <property type="project" value="TreeGrafter"/>
</dbReference>
<evidence type="ECO:0000256" key="1">
    <source>
        <dbReference type="ARBA" id="ARBA00010617"/>
    </source>
</evidence>
<dbReference type="PANTHER" id="PTHR46696">
    <property type="entry name" value="P450, PUTATIVE (EUROFUNG)-RELATED"/>
    <property type="match status" value="1"/>
</dbReference>
<dbReference type="Proteomes" id="UP000622166">
    <property type="component" value="Unassembled WGS sequence"/>
</dbReference>
<dbReference type="Pfam" id="PF00067">
    <property type="entry name" value="p450"/>
    <property type="match status" value="1"/>
</dbReference>
<evidence type="ECO:0000256" key="3">
    <source>
        <dbReference type="ARBA" id="ARBA00022723"/>
    </source>
</evidence>
<keyword evidence="2 7" id="KW-0349">Heme</keyword>
<keyword evidence="6 7" id="KW-0503">Monooxygenase</keyword>
<reference evidence="8" key="1">
    <citation type="journal article" date="2014" name="Int. J. Syst. Evol. Microbiol.">
        <title>Complete genome sequence of Corynebacterium casei LMG S-19264T (=DSM 44701T), isolated from a smear-ripened cheese.</title>
        <authorList>
            <consortium name="US DOE Joint Genome Institute (JGI-PGF)"/>
            <person name="Walter F."/>
            <person name="Albersmeier A."/>
            <person name="Kalinowski J."/>
            <person name="Ruckert C."/>
        </authorList>
    </citation>
    <scope>NUCLEOTIDE SEQUENCE</scope>
    <source>
        <strain evidence="8">JCM 4815</strain>
    </source>
</reference>
<dbReference type="InterPro" id="IPR036396">
    <property type="entry name" value="Cyt_P450_sf"/>
</dbReference>
<evidence type="ECO:0000256" key="2">
    <source>
        <dbReference type="ARBA" id="ARBA00022617"/>
    </source>
</evidence>
<dbReference type="InterPro" id="IPR001128">
    <property type="entry name" value="Cyt_P450"/>
</dbReference>
<comment type="similarity">
    <text evidence="1 7">Belongs to the cytochrome P450 family.</text>
</comment>
<keyword evidence="9" id="KW-1185">Reference proteome</keyword>
<dbReference type="EMBL" id="BMVW01000012">
    <property type="protein sequence ID" value="GGZ25570.1"/>
    <property type="molecule type" value="Genomic_DNA"/>
</dbReference>
<dbReference type="GO" id="GO:0005506">
    <property type="term" value="F:iron ion binding"/>
    <property type="evidence" value="ECO:0007669"/>
    <property type="project" value="InterPro"/>
</dbReference>
<dbReference type="CDD" id="cd11033">
    <property type="entry name" value="CYP142-like"/>
    <property type="match status" value="1"/>
</dbReference>
<dbReference type="PROSITE" id="PS00086">
    <property type="entry name" value="CYTOCHROME_P450"/>
    <property type="match status" value="1"/>
</dbReference>
<dbReference type="InterPro" id="IPR017972">
    <property type="entry name" value="Cyt_P450_CS"/>
</dbReference>
<keyword evidence="3 7" id="KW-0479">Metal-binding</keyword>
<dbReference type="AlphaFoldDB" id="A0A918PWT1"/>
<dbReference type="GO" id="GO:0006707">
    <property type="term" value="P:cholesterol catabolic process"/>
    <property type="evidence" value="ECO:0007669"/>
    <property type="project" value="TreeGrafter"/>
</dbReference>
<proteinExistence type="inferred from homology"/>
<evidence type="ECO:0000256" key="6">
    <source>
        <dbReference type="ARBA" id="ARBA00023033"/>
    </source>
</evidence>
<dbReference type="PRINTS" id="PR00359">
    <property type="entry name" value="BP450"/>
</dbReference>
<dbReference type="PANTHER" id="PTHR46696:SF4">
    <property type="entry name" value="BIOTIN BIOSYNTHESIS CYTOCHROME P450"/>
    <property type="match status" value="1"/>
</dbReference>
<keyword evidence="4 7" id="KW-0560">Oxidoreductase</keyword>
<sequence>MSVQTTEIQRENPAGPASLDLVNPKTYLENDMAAYWRRLRTDHPVFWHPETADRRGFWVVSRYPDVQALFRDNKRLTSEKGNVLVTLLAGGDSAAGQMLAVTDGRRHKDLRNVMLKAFSPRALAKVAGIVRENTRRLMAEAIRRGEGDFAADVASVIPMTTVGGLLGIPVSDHPYLLKLTKSCLSSDEADQAPEEAFLARNEILLYFSDLVAERRENPQDDVISTLTRSDINGVPLTDQDIVFNCYSLILGGDETSRLSMIEALHALSSEPGEWRRLRDHEVDLETATEEMLRWATPAMNFGRHATTDFELHGEQIKKGDIVTLWQMSANRDETVFPDPYTLDLARTPNKHITFGYGPHFCIGAYLARVEVKEMLDALRTFSTGFEITGEPHRIHSNLMQGMSYLPMRYFPDEQGLAAG</sequence>
<name>A0A918PWT1_9ACTN</name>
<reference evidence="8" key="2">
    <citation type="submission" date="2020-09" db="EMBL/GenBank/DDBJ databases">
        <authorList>
            <person name="Sun Q."/>
            <person name="Ohkuma M."/>
        </authorList>
    </citation>
    <scope>NUCLEOTIDE SEQUENCE</scope>
    <source>
        <strain evidence="8">JCM 4815</strain>
    </source>
</reference>